<gene>
    <name evidence="4" type="ORF">G6M90_00g018010</name>
</gene>
<dbReference type="PANTHER" id="PTHR46910">
    <property type="entry name" value="TRANSCRIPTION FACTOR PDR1"/>
    <property type="match status" value="1"/>
</dbReference>
<dbReference type="EMBL" id="CP058932">
    <property type="protein sequence ID" value="QLI63498.1"/>
    <property type="molecule type" value="Genomic_DNA"/>
</dbReference>
<dbReference type="InterPro" id="IPR050987">
    <property type="entry name" value="AtrR-like"/>
</dbReference>
<feature type="region of interest" description="Disordered" evidence="2">
    <location>
        <begin position="134"/>
        <end position="163"/>
    </location>
</feature>
<dbReference type="PANTHER" id="PTHR46910:SF17">
    <property type="entry name" value="SCFA-RELATED"/>
    <property type="match status" value="1"/>
</dbReference>
<dbReference type="GO" id="GO:0003700">
    <property type="term" value="F:DNA-binding transcription factor activity"/>
    <property type="evidence" value="ECO:0007669"/>
    <property type="project" value="InterPro"/>
</dbReference>
<name>A0A7D5UPG1_9HYPO</name>
<evidence type="ECO:0000256" key="1">
    <source>
        <dbReference type="ARBA" id="ARBA00023242"/>
    </source>
</evidence>
<feature type="region of interest" description="Disordered" evidence="2">
    <location>
        <begin position="709"/>
        <end position="747"/>
    </location>
</feature>
<dbReference type="RefSeq" id="XP_065985586.1">
    <property type="nucleotide sequence ID" value="XM_066129809.1"/>
</dbReference>
<dbReference type="KEGG" id="mbrn:26238176"/>
<protein>
    <recommendedName>
        <fullName evidence="3">Xylanolytic transcriptional activator regulatory domain-containing protein</fullName>
    </recommendedName>
</protein>
<dbReference type="CDD" id="cd12148">
    <property type="entry name" value="fungal_TF_MHR"/>
    <property type="match status" value="1"/>
</dbReference>
<keyword evidence="1" id="KW-0539">Nucleus</keyword>
<feature type="region of interest" description="Disordered" evidence="2">
    <location>
        <begin position="648"/>
        <end position="693"/>
    </location>
</feature>
<accession>A0A7D5UPG1</accession>
<dbReference type="GO" id="GO:0003677">
    <property type="term" value="F:DNA binding"/>
    <property type="evidence" value="ECO:0007669"/>
    <property type="project" value="InterPro"/>
</dbReference>
<evidence type="ECO:0000259" key="3">
    <source>
        <dbReference type="SMART" id="SM00906"/>
    </source>
</evidence>
<dbReference type="GO" id="GO:0006351">
    <property type="term" value="P:DNA-templated transcription"/>
    <property type="evidence" value="ECO:0007669"/>
    <property type="project" value="InterPro"/>
</dbReference>
<proteinExistence type="predicted"/>
<feature type="compositionally biased region" description="Polar residues" evidence="2">
    <location>
        <begin position="144"/>
        <end position="153"/>
    </location>
</feature>
<dbReference type="InterPro" id="IPR007219">
    <property type="entry name" value="XnlR_reg_dom"/>
</dbReference>
<reference evidence="4 5" key="1">
    <citation type="submission" date="2020-07" db="EMBL/GenBank/DDBJ databases">
        <title>Telomere length de novo assembly of all 7 chromosomes of the fungus, Metarhizium brunneum, using a novel assembly pipeline.</title>
        <authorList>
            <person name="Saud z."/>
            <person name="Kortsinoglou A."/>
            <person name="Kouvelis V.N."/>
            <person name="Butt T.M."/>
        </authorList>
    </citation>
    <scope>NUCLEOTIDE SEQUENCE [LARGE SCALE GENOMIC DNA]</scope>
    <source>
        <strain evidence="4 5">4556</strain>
    </source>
</reference>
<sequence>MMIESSVLSRLYSPGAVCSSQDPARLPISNWSREQYGRCKIGGRDEVDIQETGLEPHPTEAHLSSSSSTTSLSLSPQPWDVEAPSDLRFTDVAHERSAEAPPGLGGLCEMSKAQAGTRPCVHCTRAGVECVPRQGDAQEHRPLPTSSTQPASSRNDEADNAPADTTVVLPETSIVDLSTMIFARMQQDRHVGHDSSALPGGHKTVHAQLLRGRHWRQIVEWELPPDDVLETFVDRFFVSVDWFMMVFHEQSFRQSYARLVASQQVSYHEENFLWLSMLVLGLGAHYSSVSPSASTAGLDLEQLSRTLLASIELRFLQIIGCSTLEAVQICILLGSFHLFNGRPNAGLGILGSSVKIAQVIGLHRESMWRDTSEAVKEAKRRTWWALEVFDKYAAIAFGRPSSIDDSDCQVAMVSALPLGSPRRAAADTPTDTEPLLLYHQWKFPLYRIMGPFLGRRLQTKRLENVTSIHGQLIQWREKLPDRLRIESYATASRQISLLQMQALSLQLTYDNLQIILHRSAAFRVADGGASRVDATSISSPFSHRQLFEAAIRTADLHRYSHVLQECRRTHANMHIGITLFTAGVVLCAICLSQPMSEVSQRAKTGIMHIIRICHDNSSAQHLVSAQCVKILEGLVAVILQAENQLITGRPSAPPADELASRAEASGGGERSRPVSDGRDTTGQSTVVGGRGAAGVLDPLQEGVFERHVQRPAPPGDAQGDPQPGDDSMGRHQTRGAESAAAPVADPGAGFDWDGDLSLLVDSGLGDASQLWLWADNLNYDSFAEFNDAGE</sequence>
<evidence type="ECO:0000313" key="5">
    <source>
        <dbReference type="Proteomes" id="UP000510686"/>
    </source>
</evidence>
<dbReference type="OrthoDB" id="3266505at2759"/>
<feature type="region of interest" description="Disordered" evidence="2">
    <location>
        <begin position="56"/>
        <end position="79"/>
    </location>
</feature>
<dbReference type="SMART" id="SM00906">
    <property type="entry name" value="Fungal_trans"/>
    <property type="match status" value="1"/>
</dbReference>
<evidence type="ECO:0000256" key="2">
    <source>
        <dbReference type="SAM" id="MobiDB-lite"/>
    </source>
</evidence>
<dbReference type="GeneID" id="26238176"/>
<feature type="compositionally biased region" description="Low complexity" evidence="2">
    <location>
        <begin position="715"/>
        <end position="726"/>
    </location>
</feature>
<feature type="compositionally biased region" description="Basic and acidic residues" evidence="2">
    <location>
        <begin position="669"/>
        <end position="679"/>
    </location>
</feature>
<dbReference type="Proteomes" id="UP000510686">
    <property type="component" value="Chromosome 1"/>
</dbReference>
<dbReference type="GO" id="GO:0008270">
    <property type="term" value="F:zinc ion binding"/>
    <property type="evidence" value="ECO:0007669"/>
    <property type="project" value="InterPro"/>
</dbReference>
<organism evidence="4 5">
    <name type="scientific">Metarhizium brunneum</name>
    <dbReference type="NCBI Taxonomy" id="500148"/>
    <lineage>
        <taxon>Eukaryota</taxon>
        <taxon>Fungi</taxon>
        <taxon>Dikarya</taxon>
        <taxon>Ascomycota</taxon>
        <taxon>Pezizomycotina</taxon>
        <taxon>Sordariomycetes</taxon>
        <taxon>Hypocreomycetidae</taxon>
        <taxon>Hypocreales</taxon>
        <taxon>Clavicipitaceae</taxon>
        <taxon>Metarhizium</taxon>
    </lineage>
</organism>
<dbReference type="Pfam" id="PF04082">
    <property type="entry name" value="Fungal_trans"/>
    <property type="match status" value="1"/>
</dbReference>
<keyword evidence="5" id="KW-1185">Reference proteome</keyword>
<feature type="compositionally biased region" description="Low complexity" evidence="2">
    <location>
        <begin position="63"/>
        <end position="75"/>
    </location>
</feature>
<evidence type="ECO:0000313" key="4">
    <source>
        <dbReference type="EMBL" id="QLI63498.1"/>
    </source>
</evidence>
<feature type="domain" description="Xylanolytic transcriptional activator regulatory" evidence="3">
    <location>
        <begin position="346"/>
        <end position="419"/>
    </location>
</feature>
<dbReference type="AlphaFoldDB" id="A0A7D5UPG1"/>